<dbReference type="Gene3D" id="3.40.630.30">
    <property type="match status" value="1"/>
</dbReference>
<name>A0A8A4TL24_SULCO</name>
<accession>A0A8A4TL24</accession>
<dbReference type="PANTHER" id="PTHR20905:SF1">
    <property type="entry name" value="AT07410P-RELATED"/>
    <property type="match status" value="1"/>
</dbReference>
<feature type="domain" description="N-acetyltransferase" evidence="1">
    <location>
        <begin position="124"/>
        <end position="169"/>
    </location>
</feature>
<evidence type="ECO:0000313" key="3">
    <source>
        <dbReference type="Proteomes" id="UP000663929"/>
    </source>
</evidence>
<keyword evidence="3" id="KW-1185">Reference proteome</keyword>
<dbReference type="KEGG" id="scor:J3U87_28560"/>
<sequence length="221" mass="25178">MPKPTAPSSNAADTDPHEIRVFTKQFLAQTAEVVTRCFLNHEAMTASQRVPEPFFFQFVSSLLRRSHEDGLSMIALDRHDGHVAAVLINEDWAIGPPEMDWDPVFLPIITLLDKLGQTYSKDLDMRPGFYFHLFMLAVDAPFKGRRLGDRLVGESLELARSKGFKKAVVEATGGASQYICRNLHGFEERHRINYKEFRYRDSPIFSGIRGEECTILMDRTL</sequence>
<organism evidence="2 3">
    <name type="scientific">Sulfidibacter corallicola</name>
    <dbReference type="NCBI Taxonomy" id="2818388"/>
    <lineage>
        <taxon>Bacteria</taxon>
        <taxon>Pseudomonadati</taxon>
        <taxon>Acidobacteriota</taxon>
        <taxon>Holophagae</taxon>
        <taxon>Acanthopleuribacterales</taxon>
        <taxon>Acanthopleuribacteraceae</taxon>
        <taxon>Sulfidibacter</taxon>
    </lineage>
</organism>
<dbReference type="SUPFAM" id="SSF55729">
    <property type="entry name" value="Acyl-CoA N-acyltransferases (Nat)"/>
    <property type="match status" value="1"/>
</dbReference>
<dbReference type="PANTHER" id="PTHR20905">
    <property type="entry name" value="N-ACETYLTRANSFERASE-RELATED"/>
    <property type="match status" value="1"/>
</dbReference>
<evidence type="ECO:0000313" key="2">
    <source>
        <dbReference type="EMBL" id="QTD49558.1"/>
    </source>
</evidence>
<protein>
    <recommendedName>
        <fullName evidence="1">N-acetyltransferase domain-containing protein</fullName>
    </recommendedName>
</protein>
<dbReference type="RefSeq" id="WP_237379189.1">
    <property type="nucleotide sequence ID" value="NZ_CP071793.1"/>
</dbReference>
<dbReference type="AlphaFoldDB" id="A0A8A4TL24"/>
<reference evidence="2" key="1">
    <citation type="submission" date="2021-03" db="EMBL/GenBank/DDBJ databases">
        <title>Acanthopleuribacteraceae sp. M133.</title>
        <authorList>
            <person name="Wang G."/>
        </authorList>
    </citation>
    <scope>NUCLEOTIDE SEQUENCE</scope>
    <source>
        <strain evidence="2">M133</strain>
    </source>
</reference>
<dbReference type="Pfam" id="PF00583">
    <property type="entry name" value="Acetyltransf_1"/>
    <property type="match status" value="1"/>
</dbReference>
<proteinExistence type="predicted"/>
<dbReference type="EMBL" id="CP071793">
    <property type="protein sequence ID" value="QTD49558.1"/>
    <property type="molecule type" value="Genomic_DNA"/>
</dbReference>
<dbReference type="GO" id="GO:0008080">
    <property type="term" value="F:N-acetyltransferase activity"/>
    <property type="evidence" value="ECO:0007669"/>
    <property type="project" value="TreeGrafter"/>
</dbReference>
<gene>
    <name evidence="2" type="ORF">J3U87_28560</name>
</gene>
<evidence type="ECO:0000259" key="1">
    <source>
        <dbReference type="Pfam" id="PF00583"/>
    </source>
</evidence>
<dbReference type="InterPro" id="IPR016181">
    <property type="entry name" value="Acyl_CoA_acyltransferase"/>
</dbReference>
<dbReference type="InterPro" id="IPR000182">
    <property type="entry name" value="GNAT_dom"/>
</dbReference>
<dbReference type="Proteomes" id="UP000663929">
    <property type="component" value="Chromosome"/>
</dbReference>